<proteinExistence type="predicted"/>
<dbReference type="InterPro" id="IPR001054">
    <property type="entry name" value="A/G_cyclase"/>
</dbReference>
<evidence type="ECO:0000313" key="3">
    <source>
        <dbReference type="Proteomes" id="UP001169027"/>
    </source>
</evidence>
<dbReference type="Gene3D" id="3.30.70.1230">
    <property type="entry name" value="Nucleotide cyclase"/>
    <property type="match status" value="1"/>
</dbReference>
<sequence length="506" mass="54853">MQTPDLHSRLLAILAADAAGYSRLMSLDERGTVAALDAARAVFREQVVLHGGRVIDTAGDSVLAVFDSAAGAVTAALEAQRDLAGLATGLPEDRCMHFRIGVHLGDVMEKADGTVYGDGVNIAARLQVLAEPGGVTLSDSIHRAVKGKVAASFEDQGEQTIKNIAEPVRAYRLRLPGDAPTRPGLPSAAEISLTVGDVASRLPDKPSIAVLPFTNMSGDLEQGYFADGISEDIITEIARIPALFVIARNSTFTYKGKAAKVQDICRDLGVRYVLEGSVRKSGQRMRVTAQLIDGDTGGQIWAERYDRELADIFAVQDDITEQIVRALEIRLTETASPATSRLETEHPEAYDCVLRGREQYRLFTKEGNAAARLHYDKAIELDPGYAQAHAGLALTYLHDLFSGSPGALERAFELAELAKSLDPSLPLVYEALSSVLLFRRQHDEAVDAARRWTEIEPSNAEAYASLAGILNFAGQPQRVAELIEKAKRLNPYHPFYYTLTLATPVS</sequence>
<dbReference type="CDD" id="cd07302">
    <property type="entry name" value="CHD"/>
    <property type="match status" value="1"/>
</dbReference>
<dbReference type="InterPro" id="IPR011990">
    <property type="entry name" value="TPR-like_helical_dom_sf"/>
</dbReference>
<keyword evidence="3" id="KW-1185">Reference proteome</keyword>
<accession>A0ABT8SHT7</accession>
<dbReference type="Gene3D" id="3.40.50.10070">
    <property type="entry name" value="TolB, N-terminal domain"/>
    <property type="match status" value="1"/>
</dbReference>
<name>A0ABT8SHT7_9BURK</name>
<dbReference type="PROSITE" id="PS50125">
    <property type="entry name" value="GUANYLATE_CYCLASE_2"/>
    <property type="match status" value="1"/>
</dbReference>
<dbReference type="RefSeq" id="WP_301816331.1">
    <property type="nucleotide sequence ID" value="NZ_JAUJZH010000053.1"/>
</dbReference>
<dbReference type="Proteomes" id="UP001169027">
    <property type="component" value="Unassembled WGS sequence"/>
</dbReference>
<evidence type="ECO:0000259" key="1">
    <source>
        <dbReference type="PROSITE" id="PS50125"/>
    </source>
</evidence>
<organism evidence="2 3">
    <name type="scientific">Variovorax ginsengisoli</name>
    <dbReference type="NCBI Taxonomy" id="363844"/>
    <lineage>
        <taxon>Bacteria</taxon>
        <taxon>Pseudomonadati</taxon>
        <taxon>Pseudomonadota</taxon>
        <taxon>Betaproteobacteria</taxon>
        <taxon>Burkholderiales</taxon>
        <taxon>Comamonadaceae</taxon>
        <taxon>Variovorax</taxon>
    </lineage>
</organism>
<dbReference type="Pfam" id="PF00211">
    <property type="entry name" value="Guanylate_cyc"/>
    <property type="match status" value="1"/>
</dbReference>
<dbReference type="Gene3D" id="1.25.40.10">
    <property type="entry name" value="Tetratricopeptide repeat domain"/>
    <property type="match status" value="1"/>
</dbReference>
<feature type="domain" description="Guanylate cyclase" evidence="1">
    <location>
        <begin position="12"/>
        <end position="127"/>
    </location>
</feature>
<dbReference type="InterPro" id="IPR050697">
    <property type="entry name" value="Adenylyl/Guanylyl_Cyclase_3/4"/>
</dbReference>
<dbReference type="SUPFAM" id="SSF55073">
    <property type="entry name" value="Nucleotide cyclase"/>
    <property type="match status" value="1"/>
</dbReference>
<dbReference type="PANTHER" id="PTHR43081:SF19">
    <property type="entry name" value="PH-SENSITIVE ADENYLATE CYCLASE RV1264"/>
    <property type="match status" value="1"/>
</dbReference>
<dbReference type="PANTHER" id="PTHR43081">
    <property type="entry name" value="ADENYLATE CYCLASE, TERMINAL-DIFFERENTIATION SPECIFIC-RELATED"/>
    <property type="match status" value="1"/>
</dbReference>
<gene>
    <name evidence="2" type="ORF">Q2T77_37390</name>
</gene>
<comment type="caution">
    <text evidence="2">The sequence shown here is derived from an EMBL/GenBank/DDBJ whole genome shotgun (WGS) entry which is preliminary data.</text>
</comment>
<evidence type="ECO:0000313" key="2">
    <source>
        <dbReference type="EMBL" id="MDO1537918.1"/>
    </source>
</evidence>
<protein>
    <submittedName>
        <fullName evidence="2">Adenylate/guanylate cyclase domain-containing protein</fullName>
    </submittedName>
</protein>
<reference evidence="2" key="1">
    <citation type="submission" date="2023-06" db="EMBL/GenBank/DDBJ databases">
        <authorList>
            <person name="Jiang Y."/>
            <person name="Liu Q."/>
        </authorList>
    </citation>
    <scope>NUCLEOTIDE SEQUENCE</scope>
    <source>
        <strain evidence="2">CGMCC 1.12090</strain>
    </source>
</reference>
<dbReference type="InterPro" id="IPR029787">
    <property type="entry name" value="Nucleotide_cyclase"/>
</dbReference>
<dbReference type="SUPFAM" id="SSF48452">
    <property type="entry name" value="TPR-like"/>
    <property type="match status" value="1"/>
</dbReference>
<dbReference type="EMBL" id="JAUKVY010000053">
    <property type="protein sequence ID" value="MDO1537918.1"/>
    <property type="molecule type" value="Genomic_DNA"/>
</dbReference>